<evidence type="ECO:0000256" key="1">
    <source>
        <dbReference type="ARBA" id="ARBA00003294"/>
    </source>
</evidence>
<feature type="active site" description="Proton donor/acceptor" evidence="12">
    <location>
        <position position="139"/>
    </location>
</feature>
<evidence type="ECO:0000256" key="9">
    <source>
        <dbReference type="ARBA" id="ARBA00023239"/>
    </source>
</evidence>
<evidence type="ECO:0000313" key="15">
    <source>
        <dbReference type="Proteomes" id="UP001501671"/>
    </source>
</evidence>
<proteinExistence type="inferred from homology"/>
<dbReference type="PIRSF" id="PIRSF001365">
    <property type="entry name" value="DHDPS"/>
    <property type="match status" value="1"/>
</dbReference>
<dbReference type="Pfam" id="PF00701">
    <property type="entry name" value="DHDPS"/>
    <property type="match status" value="1"/>
</dbReference>
<dbReference type="SMART" id="SM01130">
    <property type="entry name" value="DHDPS"/>
    <property type="match status" value="1"/>
</dbReference>
<dbReference type="PRINTS" id="PR00146">
    <property type="entry name" value="DHPICSNTHASE"/>
</dbReference>
<keyword evidence="5 12" id="KW-0963">Cytoplasm</keyword>
<dbReference type="RefSeq" id="WP_345250046.1">
    <property type="nucleotide sequence ID" value="NZ_BAABFO010000011.1"/>
</dbReference>
<evidence type="ECO:0000256" key="13">
    <source>
        <dbReference type="PIRNR" id="PIRNR001365"/>
    </source>
</evidence>
<evidence type="ECO:0000256" key="12">
    <source>
        <dbReference type="HAMAP-Rule" id="MF_00418"/>
    </source>
</evidence>
<dbReference type="NCBIfam" id="TIGR00674">
    <property type="entry name" value="dapA"/>
    <property type="match status" value="1"/>
</dbReference>
<dbReference type="SUPFAM" id="SSF51569">
    <property type="entry name" value="Aldolase"/>
    <property type="match status" value="1"/>
</dbReference>
<evidence type="ECO:0000256" key="11">
    <source>
        <dbReference type="ARBA" id="ARBA00047836"/>
    </source>
</evidence>
<evidence type="ECO:0000313" key="14">
    <source>
        <dbReference type="EMBL" id="GAA4334016.1"/>
    </source>
</evidence>
<keyword evidence="8 12" id="KW-0457">Lysine biosynthesis</keyword>
<protein>
    <recommendedName>
        <fullName evidence="4 12">4-hydroxy-tetrahydrodipicolinate synthase</fullName>
        <shortName evidence="12">HTPA synthase</shortName>
        <ecNumber evidence="4 12">4.3.3.7</ecNumber>
    </recommendedName>
</protein>
<evidence type="ECO:0000256" key="5">
    <source>
        <dbReference type="ARBA" id="ARBA00022490"/>
    </source>
</evidence>
<keyword evidence="10 12" id="KW-0704">Schiff base</keyword>
<dbReference type="InterPro" id="IPR020625">
    <property type="entry name" value="Schiff_base-form_aldolases_AS"/>
</dbReference>
<evidence type="ECO:0000256" key="2">
    <source>
        <dbReference type="ARBA" id="ARBA00005120"/>
    </source>
</evidence>
<organism evidence="14 15">
    <name type="scientific">Pigmentiphaga soli</name>
    <dbReference type="NCBI Taxonomy" id="1007095"/>
    <lineage>
        <taxon>Bacteria</taxon>
        <taxon>Pseudomonadati</taxon>
        <taxon>Pseudomonadota</taxon>
        <taxon>Betaproteobacteria</taxon>
        <taxon>Burkholderiales</taxon>
        <taxon>Alcaligenaceae</taxon>
        <taxon>Pigmentiphaga</taxon>
    </lineage>
</organism>
<evidence type="ECO:0000256" key="3">
    <source>
        <dbReference type="ARBA" id="ARBA00007592"/>
    </source>
</evidence>
<comment type="subunit">
    <text evidence="12">Homotetramer; dimer of dimers.</text>
</comment>
<evidence type="ECO:0000256" key="10">
    <source>
        <dbReference type="ARBA" id="ARBA00023270"/>
    </source>
</evidence>
<dbReference type="HAMAP" id="MF_00418">
    <property type="entry name" value="DapA"/>
    <property type="match status" value="1"/>
</dbReference>
<evidence type="ECO:0000256" key="7">
    <source>
        <dbReference type="ARBA" id="ARBA00022915"/>
    </source>
</evidence>
<gene>
    <name evidence="14" type="primary">dapA_4</name>
    <name evidence="12" type="synonym">dapA</name>
    <name evidence="14" type="ORF">GCM10023144_25820</name>
</gene>
<dbReference type="InterPro" id="IPR002220">
    <property type="entry name" value="DapA-like"/>
</dbReference>
<dbReference type="CDD" id="cd00408">
    <property type="entry name" value="DHDPS-like"/>
    <property type="match status" value="1"/>
</dbReference>
<comment type="caution">
    <text evidence="12">Was originally thought to be a dihydrodipicolinate synthase (DHDPS), catalyzing the condensation of (S)-aspartate-beta-semialdehyde [(S)-ASA] and pyruvate to dihydrodipicolinate (DHDP). However, it was shown in E.coli that the product of the enzymatic reaction is not dihydrodipicolinate but in fact (4S)-4-hydroxy-2,3,4,5-tetrahydro-(2S)-dipicolinic acid (HTPA), and that the consecutive dehydration reaction leading to DHDP is not spontaneous but catalyzed by DapB.</text>
</comment>
<feature type="active site" description="Schiff-base intermediate with substrate" evidence="12">
    <location>
        <position position="167"/>
    </location>
</feature>
<dbReference type="PANTHER" id="PTHR12128:SF66">
    <property type="entry name" value="4-HYDROXY-2-OXOGLUTARATE ALDOLASE, MITOCHONDRIAL"/>
    <property type="match status" value="1"/>
</dbReference>
<dbReference type="PANTHER" id="PTHR12128">
    <property type="entry name" value="DIHYDRODIPICOLINATE SYNTHASE"/>
    <property type="match status" value="1"/>
</dbReference>
<dbReference type="PROSITE" id="PS00666">
    <property type="entry name" value="DHDPS_2"/>
    <property type="match status" value="1"/>
</dbReference>
<comment type="pathway">
    <text evidence="2 12">Amino-acid biosynthesis; L-lysine biosynthesis via DAP pathway; (S)-tetrahydrodipicolinate from L-aspartate: step 3/4.</text>
</comment>
<dbReference type="EC" id="4.3.3.7" evidence="4 12"/>
<comment type="caution">
    <text evidence="12">Lacks conserved residue(s) required for the propagation of feature annotation.</text>
</comment>
<name>A0ABP8H3T5_9BURK</name>
<sequence length="301" mass="32373">MNGMNEKFHGVVPAVATPFGDGERLDTGRLRELIDDYIACGVDGISVAGSQGEFFSLDYDEHVRLLETTMDAVAGRVPVYAGTGGVTTRGSIRLTQVAQSLQVDLALLITPYFVQPTQDELAEHFTAVARATELPVMLYNNPPRTGVNVQPSTLVRCMAAPNVVGVKDSSGDITQTVEYLLASGRRALVFSGRDTIFQSLMMHGGHGTISPAANVFPKLVVAQYRAARAGDWAEAGRIHDIMAPLREAWALGSFPVVIKEAMRLVGRDAGLPRRPIAGLSSDRLAKLKAVCERIGAEEARL</sequence>
<comment type="similarity">
    <text evidence="3 12 13">Belongs to the DapA family.</text>
</comment>
<keyword evidence="7 12" id="KW-0220">Diaminopimelate biosynthesis</keyword>
<feature type="site" description="Part of a proton relay during catalysis" evidence="12">
    <location>
        <position position="50"/>
    </location>
</feature>
<comment type="function">
    <text evidence="1 12">Catalyzes the condensation of (S)-aspartate-beta-semialdehyde [(S)-ASA] and pyruvate to 4-hydroxy-tetrahydrodipicolinate (HTPA).</text>
</comment>
<reference evidence="15" key="1">
    <citation type="journal article" date="2019" name="Int. J. Syst. Evol. Microbiol.">
        <title>The Global Catalogue of Microorganisms (GCM) 10K type strain sequencing project: providing services to taxonomists for standard genome sequencing and annotation.</title>
        <authorList>
            <consortium name="The Broad Institute Genomics Platform"/>
            <consortium name="The Broad Institute Genome Sequencing Center for Infectious Disease"/>
            <person name="Wu L."/>
            <person name="Ma J."/>
        </authorList>
    </citation>
    <scope>NUCLEOTIDE SEQUENCE [LARGE SCALE GENOMIC DNA]</scope>
    <source>
        <strain evidence="15">JCM 17666</strain>
    </source>
</reference>
<keyword evidence="6 12" id="KW-0028">Amino-acid biosynthesis</keyword>
<comment type="subcellular location">
    <subcellularLocation>
        <location evidence="12">Cytoplasm</location>
    </subcellularLocation>
</comment>
<dbReference type="InterPro" id="IPR005263">
    <property type="entry name" value="DapA"/>
</dbReference>
<accession>A0ABP8H3T5</accession>
<evidence type="ECO:0000256" key="8">
    <source>
        <dbReference type="ARBA" id="ARBA00023154"/>
    </source>
</evidence>
<comment type="caution">
    <text evidence="14">The sequence shown here is derived from an EMBL/GenBank/DDBJ whole genome shotgun (WGS) entry which is preliminary data.</text>
</comment>
<dbReference type="Proteomes" id="UP001501671">
    <property type="component" value="Unassembled WGS sequence"/>
</dbReference>
<dbReference type="InterPro" id="IPR013785">
    <property type="entry name" value="Aldolase_TIM"/>
</dbReference>
<evidence type="ECO:0000256" key="4">
    <source>
        <dbReference type="ARBA" id="ARBA00012086"/>
    </source>
</evidence>
<feature type="binding site" evidence="12">
    <location>
        <position position="209"/>
    </location>
    <ligand>
        <name>pyruvate</name>
        <dbReference type="ChEBI" id="CHEBI:15361"/>
    </ligand>
</feature>
<evidence type="ECO:0000256" key="6">
    <source>
        <dbReference type="ARBA" id="ARBA00022605"/>
    </source>
</evidence>
<keyword evidence="9 12" id="KW-0456">Lyase</keyword>
<dbReference type="EMBL" id="BAABFO010000011">
    <property type="protein sequence ID" value="GAA4334016.1"/>
    <property type="molecule type" value="Genomic_DNA"/>
</dbReference>
<keyword evidence="15" id="KW-1185">Reference proteome</keyword>
<dbReference type="Gene3D" id="3.20.20.70">
    <property type="entry name" value="Aldolase class I"/>
    <property type="match status" value="1"/>
</dbReference>
<comment type="catalytic activity">
    <reaction evidence="11 12">
        <text>L-aspartate 4-semialdehyde + pyruvate = (2S,4S)-4-hydroxy-2,3,4,5-tetrahydrodipicolinate + H2O + H(+)</text>
        <dbReference type="Rhea" id="RHEA:34171"/>
        <dbReference type="ChEBI" id="CHEBI:15361"/>
        <dbReference type="ChEBI" id="CHEBI:15377"/>
        <dbReference type="ChEBI" id="CHEBI:15378"/>
        <dbReference type="ChEBI" id="CHEBI:67139"/>
        <dbReference type="ChEBI" id="CHEBI:537519"/>
        <dbReference type="EC" id="4.3.3.7"/>
    </reaction>
</comment>